<feature type="chain" id="PRO_5018684369" description="YfiR family protein" evidence="1">
    <location>
        <begin position="24"/>
        <end position="171"/>
    </location>
</feature>
<gene>
    <name evidence="2" type="ORF">CFH90_03460</name>
</gene>
<evidence type="ECO:0000256" key="1">
    <source>
        <dbReference type="SAM" id="SignalP"/>
    </source>
</evidence>
<organism evidence="2 3">
    <name type="scientific">Acinetobacter johnsonii</name>
    <dbReference type="NCBI Taxonomy" id="40214"/>
    <lineage>
        <taxon>Bacteria</taxon>
        <taxon>Pseudomonadati</taxon>
        <taxon>Pseudomonadota</taxon>
        <taxon>Gammaproteobacteria</taxon>
        <taxon>Moraxellales</taxon>
        <taxon>Moraxellaceae</taxon>
        <taxon>Acinetobacter</taxon>
    </lineage>
</organism>
<evidence type="ECO:0008006" key="4">
    <source>
        <dbReference type="Google" id="ProtNLM"/>
    </source>
</evidence>
<accession>A0A3Q8XCN5</accession>
<evidence type="ECO:0000313" key="2">
    <source>
        <dbReference type="EMBL" id="AZN63144.1"/>
    </source>
</evidence>
<feature type="signal peptide" evidence="1">
    <location>
        <begin position="1"/>
        <end position="23"/>
    </location>
</feature>
<dbReference type="InterPro" id="IPR025293">
    <property type="entry name" value="YfiR/HmsC-like"/>
</dbReference>
<protein>
    <recommendedName>
        <fullName evidence="4">YfiR family protein</fullName>
    </recommendedName>
</protein>
<dbReference type="EMBL" id="CP022298">
    <property type="protein sequence ID" value="AZN63144.1"/>
    <property type="molecule type" value="Genomic_DNA"/>
</dbReference>
<dbReference type="AlphaFoldDB" id="A0A3Q8XCN5"/>
<proteinExistence type="predicted"/>
<sequence length="171" mass="19308">MTAFKYKIYLTLLSCLMISQVQAQPQLNLPTTTLTILSYVRWNTPNPISLCILNNSQLSNQFIQVNQQLKSAYQIQAVSLSELNKVMCNAVFFSTYTPREEQNIINNLKDTPLTFSSNNTECELGSAFCLYQNKTRTSFKVNLASLSQSQVRVDPRVLLLAKSTEPQVNVS</sequence>
<reference evidence="2 3" key="1">
    <citation type="submission" date="2017-06" db="EMBL/GenBank/DDBJ databases">
        <title>Complete Genome Sequence of the Carbazole-Degrading Bacterium Acinetobacter johnsonii IC001.</title>
        <authorList>
            <person name="Vejarano F."/>
            <person name="Suzuki-Minakuchi C."/>
            <person name="Ohtsubo Y."/>
            <person name="Tsuda M."/>
            <person name="Okada K."/>
            <person name="Nojiri H."/>
        </authorList>
    </citation>
    <scope>NUCLEOTIDE SEQUENCE [LARGE SCALE GENOMIC DNA]</scope>
    <source>
        <strain evidence="2 3">IC001</strain>
    </source>
</reference>
<dbReference type="RefSeq" id="WP_126035407.1">
    <property type="nucleotide sequence ID" value="NZ_CP022298.1"/>
</dbReference>
<dbReference type="Pfam" id="PF13689">
    <property type="entry name" value="DUF4154"/>
    <property type="match status" value="1"/>
</dbReference>
<name>A0A3Q8XCN5_ACIJO</name>
<dbReference type="Proteomes" id="UP000276980">
    <property type="component" value="Chromosome"/>
</dbReference>
<keyword evidence="1" id="KW-0732">Signal</keyword>
<evidence type="ECO:0000313" key="3">
    <source>
        <dbReference type="Proteomes" id="UP000276980"/>
    </source>
</evidence>